<organism evidence="6 7">
    <name type="scientific">Fusarium flagelliforme</name>
    <dbReference type="NCBI Taxonomy" id="2675880"/>
    <lineage>
        <taxon>Eukaryota</taxon>
        <taxon>Fungi</taxon>
        <taxon>Dikarya</taxon>
        <taxon>Ascomycota</taxon>
        <taxon>Pezizomycotina</taxon>
        <taxon>Sordariomycetes</taxon>
        <taxon>Hypocreomycetidae</taxon>
        <taxon>Hypocreales</taxon>
        <taxon>Nectriaceae</taxon>
        <taxon>Fusarium</taxon>
        <taxon>Fusarium incarnatum-equiseti species complex</taxon>
    </lineage>
</organism>
<feature type="domain" description="Ketoreductase" evidence="5">
    <location>
        <begin position="8"/>
        <end position="197"/>
    </location>
</feature>
<keyword evidence="3" id="KW-0560">Oxidoreductase</keyword>
<dbReference type="FunFam" id="3.40.50.720:FF:000374">
    <property type="entry name" value="3-oxoacyl-(Acyl-carrier-protein) reductase"/>
    <property type="match status" value="1"/>
</dbReference>
<dbReference type="EMBL" id="PXXK01000266">
    <property type="protein sequence ID" value="RFN47228.1"/>
    <property type="molecule type" value="Genomic_DNA"/>
</dbReference>
<dbReference type="PRINTS" id="PR00081">
    <property type="entry name" value="GDHRDH"/>
</dbReference>
<dbReference type="Pfam" id="PF00106">
    <property type="entry name" value="adh_short"/>
    <property type="match status" value="1"/>
</dbReference>
<dbReference type="CDD" id="cd05233">
    <property type="entry name" value="SDR_c"/>
    <property type="match status" value="1"/>
</dbReference>
<dbReference type="Pfam" id="PF09811">
    <property type="entry name" value="Yae1_N"/>
    <property type="match status" value="1"/>
</dbReference>
<evidence type="ECO:0000256" key="3">
    <source>
        <dbReference type="ARBA" id="ARBA00023002"/>
    </source>
</evidence>
<dbReference type="PRINTS" id="PR00080">
    <property type="entry name" value="SDRFAMILY"/>
</dbReference>
<dbReference type="InterPro" id="IPR036291">
    <property type="entry name" value="NAD(P)-bd_dom_sf"/>
</dbReference>
<reference evidence="6 7" key="1">
    <citation type="journal article" date="2018" name="PLoS Pathog.">
        <title>Evolution of structural diversity of trichothecenes, a family of toxins produced by plant pathogenic and entomopathogenic fungi.</title>
        <authorList>
            <person name="Proctor R.H."/>
            <person name="McCormick S.P."/>
            <person name="Kim H.S."/>
            <person name="Cardoza R.E."/>
            <person name="Stanley A.M."/>
            <person name="Lindo L."/>
            <person name="Kelly A."/>
            <person name="Brown D.W."/>
            <person name="Lee T."/>
            <person name="Vaughan M.M."/>
            <person name="Alexander N.J."/>
            <person name="Busman M."/>
            <person name="Gutierrez S."/>
        </authorList>
    </citation>
    <scope>NUCLEOTIDE SEQUENCE [LARGE SCALE GENOMIC DNA]</scope>
    <source>
        <strain evidence="6 7">NRRL 13405</strain>
    </source>
</reference>
<dbReference type="InterPro" id="IPR057326">
    <property type="entry name" value="KR_dom"/>
</dbReference>
<evidence type="ECO:0000256" key="4">
    <source>
        <dbReference type="RuleBase" id="RU000363"/>
    </source>
</evidence>
<protein>
    <submittedName>
        <fullName evidence="6">3-oxoacyl-reductase</fullName>
    </submittedName>
</protein>
<dbReference type="AlphaFoldDB" id="A0A395MH24"/>
<dbReference type="GO" id="GO:0006633">
    <property type="term" value="P:fatty acid biosynthetic process"/>
    <property type="evidence" value="ECO:0007669"/>
    <property type="project" value="TreeGrafter"/>
</dbReference>
<evidence type="ECO:0000313" key="6">
    <source>
        <dbReference type="EMBL" id="RFN47228.1"/>
    </source>
</evidence>
<evidence type="ECO:0000256" key="1">
    <source>
        <dbReference type="ARBA" id="ARBA00006484"/>
    </source>
</evidence>
<comment type="caution">
    <text evidence="6">The sequence shown here is derived from an EMBL/GenBank/DDBJ whole genome shotgun (WGS) entry which is preliminary data.</text>
</comment>
<dbReference type="SUPFAM" id="SSF51735">
    <property type="entry name" value="NAD(P)-binding Rossmann-fold domains"/>
    <property type="match status" value="1"/>
</dbReference>
<dbReference type="SMART" id="SM00822">
    <property type="entry name" value="PKS_KR"/>
    <property type="match status" value="1"/>
</dbReference>
<name>A0A395MH24_9HYPO</name>
<dbReference type="InterPro" id="IPR019191">
    <property type="entry name" value="Essential_protein_Yae1_N"/>
</dbReference>
<evidence type="ECO:0000313" key="7">
    <source>
        <dbReference type="Proteomes" id="UP000265631"/>
    </source>
</evidence>
<evidence type="ECO:0000256" key="2">
    <source>
        <dbReference type="ARBA" id="ARBA00022857"/>
    </source>
</evidence>
<evidence type="ECO:0000259" key="5">
    <source>
        <dbReference type="SMART" id="SM00822"/>
    </source>
</evidence>
<keyword evidence="2" id="KW-0521">NADP</keyword>
<dbReference type="PANTHER" id="PTHR42760:SF111">
    <property type="entry name" value="3-OXOACYL-(ACYL-CARRIER-PROTEIN) REDUCTASE (AFU_ORTHOLOGUE AFUA_1G10100)"/>
    <property type="match status" value="1"/>
</dbReference>
<keyword evidence="7" id="KW-1185">Reference proteome</keyword>
<sequence length="461" mass="49215">MALPLTGKLAIVTGASRGIGLAITKALAARGANLILAYTSANSAASTADIASELASKHSIKAVPIQADLGTVEGPASLIAQAADAFNPLRIDILVNNAGVALNDKVPDIKPDHFTTSYNVNVLGPLLLVQAAIPYLPTDRSGRIINLSSVSASLGFVGQSVYGGTKAALEAMTRTWARELSERATVNAINPGPVRSEMYSRNSDEFKRLIKPFIQNAPLMAARPGVDDPEIVEEAKTAGGRAGEADEIAGIVAMLASPESAWATGQVICANGGMIFDKWYLNMHVFLLVDSVEKIESGLSLDQKKQNFTMETRQADSSDPFEDVLNLEERFYSEGYQLGIKDGIQAGKTEGRSFGMQKGFEKFLESGRLASKAIVWANRMPPKDTTSSSEPCTLPSLPKNARLEKNINILYALVEPETLSTENTDEAVQDFDDRVKRAQGKAKIVERMTGGGKDTAGPSSP</sequence>
<comment type="similarity">
    <text evidence="1 4">Belongs to the short-chain dehydrogenases/reductases (SDR) family.</text>
</comment>
<proteinExistence type="inferred from homology"/>
<dbReference type="GO" id="GO:0048038">
    <property type="term" value="F:quinone binding"/>
    <property type="evidence" value="ECO:0007669"/>
    <property type="project" value="TreeGrafter"/>
</dbReference>
<dbReference type="Gene3D" id="3.40.50.720">
    <property type="entry name" value="NAD(P)-binding Rossmann-like Domain"/>
    <property type="match status" value="1"/>
</dbReference>
<accession>A0A395MH24</accession>
<dbReference type="PROSITE" id="PS00061">
    <property type="entry name" value="ADH_SHORT"/>
    <property type="match status" value="1"/>
</dbReference>
<dbReference type="Proteomes" id="UP000265631">
    <property type="component" value="Unassembled WGS sequence"/>
</dbReference>
<dbReference type="PANTHER" id="PTHR42760">
    <property type="entry name" value="SHORT-CHAIN DEHYDROGENASES/REDUCTASES FAMILY MEMBER"/>
    <property type="match status" value="1"/>
</dbReference>
<dbReference type="STRING" id="2594813.A0A395MH24"/>
<gene>
    <name evidence="6" type="ORF">FIE12Z_8512</name>
</gene>
<dbReference type="GO" id="GO:0016616">
    <property type="term" value="F:oxidoreductase activity, acting on the CH-OH group of donors, NAD or NADP as acceptor"/>
    <property type="evidence" value="ECO:0007669"/>
    <property type="project" value="TreeGrafter"/>
</dbReference>
<dbReference type="InterPro" id="IPR002347">
    <property type="entry name" value="SDR_fam"/>
</dbReference>
<dbReference type="InterPro" id="IPR020904">
    <property type="entry name" value="Sc_DH/Rdtase_CS"/>
</dbReference>